<evidence type="ECO:0000313" key="15">
    <source>
        <dbReference type="EMBL" id="WWC60790.1"/>
    </source>
</evidence>
<evidence type="ECO:0000259" key="13">
    <source>
        <dbReference type="Pfam" id="PF04101"/>
    </source>
</evidence>
<dbReference type="GO" id="GO:0006488">
    <property type="term" value="P:dolichol-linked oligosaccharide biosynthetic process"/>
    <property type="evidence" value="ECO:0007669"/>
    <property type="project" value="InterPro"/>
</dbReference>
<dbReference type="EC" id="2.4.1.141" evidence="4 12"/>
<evidence type="ECO:0000256" key="7">
    <source>
        <dbReference type="ARBA" id="ARBA00022679"/>
    </source>
</evidence>
<evidence type="ECO:0000256" key="3">
    <source>
        <dbReference type="ARBA" id="ARBA00011198"/>
    </source>
</evidence>
<dbReference type="PANTHER" id="PTHR12867:SF6">
    <property type="entry name" value="N-ACETYLGLUCOSAMINYLDIPHOSPHODOLICHOL N-ACETYLGLUCOSAMINYLTRANSFERASE"/>
    <property type="match status" value="1"/>
</dbReference>
<comment type="catalytic activity">
    <reaction evidence="11">
        <text>an N-acetyl-alpha-D-glucosaminyl-diphospho-di-trans,poly-cis-dolichol + UDP-N-acetyl-alpha-D-glucosamine = an N,N'-diacetylchitobiosyl-diphospho-di-trans,poly-cis-dolichol + UDP + H(+)</text>
        <dbReference type="Rhea" id="RHEA:23380"/>
        <dbReference type="Rhea" id="RHEA-COMP:19507"/>
        <dbReference type="Rhea" id="RHEA-COMP:19510"/>
        <dbReference type="ChEBI" id="CHEBI:15378"/>
        <dbReference type="ChEBI" id="CHEBI:57269"/>
        <dbReference type="ChEBI" id="CHEBI:57705"/>
        <dbReference type="ChEBI" id="CHEBI:58223"/>
        <dbReference type="ChEBI" id="CHEBI:58427"/>
        <dbReference type="EC" id="2.4.1.141"/>
    </reaction>
</comment>
<dbReference type="EMBL" id="KI894030">
    <property type="protein sequence ID" value="OBR85678.1"/>
    <property type="molecule type" value="Genomic_DNA"/>
</dbReference>
<dbReference type="RefSeq" id="XP_018263520.1">
    <property type="nucleotide sequence ID" value="XM_018406712.1"/>
</dbReference>
<accession>A0A1A6A6J7</accession>
<evidence type="ECO:0000313" key="16">
    <source>
        <dbReference type="Proteomes" id="UP000078595"/>
    </source>
</evidence>
<dbReference type="Pfam" id="PF04101">
    <property type="entry name" value="Glyco_tran_28_C"/>
    <property type="match status" value="1"/>
</dbReference>
<reference evidence="14" key="1">
    <citation type="submission" date="2013-07" db="EMBL/GenBank/DDBJ databases">
        <title>The Genome Sequence of Cryptococcus dejecticola CBS10117.</title>
        <authorList>
            <consortium name="The Broad Institute Genome Sequencing Platform"/>
            <person name="Cuomo C."/>
            <person name="Litvintseva A."/>
            <person name="Chen Y."/>
            <person name="Heitman J."/>
            <person name="Sun S."/>
            <person name="Springer D."/>
            <person name="Dromer F."/>
            <person name="Young S.K."/>
            <person name="Zeng Q."/>
            <person name="Gargeya S."/>
            <person name="Fitzgerald M."/>
            <person name="Abouelleil A."/>
            <person name="Alvarado L."/>
            <person name="Berlin A.M."/>
            <person name="Chapman S.B."/>
            <person name="Dewar J."/>
            <person name="Goldberg J."/>
            <person name="Griggs A."/>
            <person name="Gujja S."/>
            <person name="Hansen M."/>
            <person name="Howarth C."/>
            <person name="Imamovic A."/>
            <person name="Larimer J."/>
            <person name="McCowan C."/>
            <person name="Murphy C."/>
            <person name="Pearson M."/>
            <person name="Priest M."/>
            <person name="Roberts A."/>
            <person name="Saif S."/>
            <person name="Shea T."/>
            <person name="Sykes S."/>
            <person name="Wortman J."/>
            <person name="Nusbaum C."/>
            <person name="Birren B."/>
        </authorList>
    </citation>
    <scope>NUCLEOTIDE SEQUENCE [LARGE SCALE GENOMIC DNA]</scope>
    <source>
        <strain evidence="14">CBS 10117</strain>
    </source>
</reference>
<dbReference type="KEGG" id="kdj:28967088"/>
<dbReference type="GeneID" id="28967088"/>
<proteinExistence type="inferred from homology"/>
<dbReference type="GO" id="GO:0005783">
    <property type="term" value="C:endoplasmic reticulum"/>
    <property type="evidence" value="ECO:0007669"/>
    <property type="project" value="UniProtKB-SubCell"/>
</dbReference>
<dbReference type="VEuPathDB" id="FungiDB:I303_03389"/>
<keyword evidence="7 12" id="KW-0808">Transferase</keyword>
<comment type="similarity">
    <text evidence="2 12">Belongs to the glycosyltransferase 28 family.</text>
</comment>
<evidence type="ECO:0000256" key="9">
    <source>
        <dbReference type="ARBA" id="ARBA00024804"/>
    </source>
</evidence>
<dbReference type="InterPro" id="IPR039042">
    <property type="entry name" value="Alg13-like"/>
</dbReference>
<dbReference type="OrthoDB" id="20273at2759"/>
<evidence type="ECO:0000256" key="1">
    <source>
        <dbReference type="ARBA" id="ARBA00004240"/>
    </source>
</evidence>
<evidence type="ECO:0000256" key="2">
    <source>
        <dbReference type="ARBA" id="ARBA00006962"/>
    </source>
</evidence>
<dbReference type="GO" id="GO:0004577">
    <property type="term" value="F:N-acetylglucosaminyldiphosphodolichol N-acetylglucosaminyltransferase activity"/>
    <property type="evidence" value="ECO:0007669"/>
    <property type="project" value="UniProtKB-EC"/>
</dbReference>
<keyword evidence="16" id="KW-1185">Reference proteome</keyword>
<dbReference type="Proteomes" id="UP000078595">
    <property type="component" value="Chromosome 4"/>
</dbReference>
<dbReference type="PANTHER" id="PTHR12867">
    <property type="entry name" value="GLYCOSYL TRANSFERASE-RELATED"/>
    <property type="match status" value="1"/>
</dbReference>
<gene>
    <name evidence="12" type="primary">ALG13</name>
    <name evidence="14" type="ORF">I303_03389</name>
    <name evidence="15" type="ORF">I303_103366</name>
</gene>
<keyword evidence="6 12" id="KW-0328">Glycosyltransferase</keyword>
<keyword evidence="8 12" id="KW-0256">Endoplasmic reticulum</keyword>
<dbReference type="STRING" id="1296121.A0A1A6A6J7"/>
<name>A0A1A6A6J7_9TREE</name>
<organism evidence="14">
    <name type="scientific">Kwoniella dejecticola CBS 10117</name>
    <dbReference type="NCBI Taxonomy" id="1296121"/>
    <lineage>
        <taxon>Eukaryota</taxon>
        <taxon>Fungi</taxon>
        <taxon>Dikarya</taxon>
        <taxon>Basidiomycota</taxon>
        <taxon>Agaricomycotina</taxon>
        <taxon>Tremellomycetes</taxon>
        <taxon>Tremellales</taxon>
        <taxon>Cryptococcaceae</taxon>
        <taxon>Kwoniella</taxon>
    </lineage>
</organism>
<dbReference type="EMBL" id="CP144533">
    <property type="protein sequence ID" value="WWC60790.1"/>
    <property type="molecule type" value="Genomic_DNA"/>
</dbReference>
<comment type="subunit">
    <text evidence="3 12">Heterodimer with ALG14 to form a functional enzyme.</text>
</comment>
<reference evidence="15" key="3">
    <citation type="submission" date="2024-02" db="EMBL/GenBank/DDBJ databases">
        <title>Comparative genomics of Cryptococcus and Kwoniella reveals pathogenesis evolution and contrasting modes of karyotype evolution via chromosome fusion or intercentromeric recombination.</title>
        <authorList>
            <person name="Coelho M.A."/>
            <person name="David-Palma M."/>
            <person name="Shea T."/>
            <person name="Bowers K."/>
            <person name="McGinley-Smith S."/>
            <person name="Mohammad A.W."/>
            <person name="Gnirke A."/>
            <person name="Yurkov A.M."/>
            <person name="Nowrousian M."/>
            <person name="Sun S."/>
            <person name="Cuomo C.A."/>
            <person name="Heitman J."/>
        </authorList>
    </citation>
    <scope>NUCLEOTIDE SEQUENCE</scope>
    <source>
        <strain evidence="15">CBS 10117</strain>
    </source>
</reference>
<comment type="subcellular location">
    <subcellularLocation>
        <location evidence="1 12">Endoplasmic reticulum</location>
    </subcellularLocation>
</comment>
<dbReference type="Gene3D" id="3.40.50.2000">
    <property type="entry name" value="Glycogen Phosphorylase B"/>
    <property type="match status" value="1"/>
</dbReference>
<evidence type="ECO:0000256" key="8">
    <source>
        <dbReference type="ARBA" id="ARBA00022824"/>
    </source>
</evidence>
<evidence type="ECO:0000256" key="4">
    <source>
        <dbReference type="ARBA" id="ARBA00012614"/>
    </source>
</evidence>
<protein>
    <recommendedName>
        <fullName evidence="5 12">UDP-N-acetylglucosamine transferase subunit ALG13</fullName>
        <ecNumber evidence="4 12">2.4.1.141</ecNumber>
    </recommendedName>
    <alternativeName>
        <fullName evidence="10 12">Asparagine-linked glycosylation protein 13</fullName>
    </alternativeName>
</protein>
<reference evidence="15" key="2">
    <citation type="submission" date="2013-07" db="EMBL/GenBank/DDBJ databases">
        <authorList>
            <consortium name="The Broad Institute Genome Sequencing Platform"/>
            <person name="Cuomo C."/>
            <person name="Litvintseva A."/>
            <person name="Chen Y."/>
            <person name="Heitman J."/>
            <person name="Sun S."/>
            <person name="Springer D."/>
            <person name="Dromer F."/>
            <person name="Young S.K."/>
            <person name="Zeng Q."/>
            <person name="Gargeya S."/>
            <person name="Fitzgerald M."/>
            <person name="Abouelleil A."/>
            <person name="Alvarado L."/>
            <person name="Berlin A.M."/>
            <person name="Chapman S.B."/>
            <person name="Dewar J."/>
            <person name="Goldberg J."/>
            <person name="Griggs A."/>
            <person name="Gujja S."/>
            <person name="Hansen M."/>
            <person name="Howarth C."/>
            <person name="Imamovic A."/>
            <person name="Larimer J."/>
            <person name="McCowan C."/>
            <person name="Murphy C."/>
            <person name="Pearson M."/>
            <person name="Priest M."/>
            <person name="Roberts A."/>
            <person name="Saif S."/>
            <person name="Shea T."/>
            <person name="Sykes S."/>
            <person name="Wortman J."/>
            <person name="Nusbaum C."/>
            <person name="Birren B."/>
        </authorList>
    </citation>
    <scope>NUCLEOTIDE SEQUENCE</scope>
    <source>
        <strain evidence="15">CBS 10117</strain>
    </source>
</reference>
<dbReference type="InterPro" id="IPR007235">
    <property type="entry name" value="Glyco_trans_28_C"/>
</dbReference>
<evidence type="ECO:0000256" key="5">
    <source>
        <dbReference type="ARBA" id="ARBA00017468"/>
    </source>
</evidence>
<evidence type="ECO:0000256" key="6">
    <source>
        <dbReference type="ARBA" id="ARBA00022676"/>
    </source>
</evidence>
<feature type="domain" description="Glycosyl transferase family 28 C-terminal" evidence="13">
    <location>
        <begin position="4"/>
        <end position="174"/>
    </location>
</feature>
<comment type="function">
    <text evidence="9 12">Involved in protein N-glycosylation. Essential for the second step of the dolichol-linked oligosaccharide pathway.</text>
</comment>
<dbReference type="AlphaFoldDB" id="A0A1A6A6J7"/>
<evidence type="ECO:0000256" key="10">
    <source>
        <dbReference type="ARBA" id="ARBA00032061"/>
    </source>
</evidence>
<dbReference type="SUPFAM" id="SSF53756">
    <property type="entry name" value="UDP-Glycosyltransferase/glycogen phosphorylase"/>
    <property type="match status" value="1"/>
</dbReference>
<sequence>MSSVLVTVGSTLFPALTNKIFSPEIISIFHSNGVERLVVQYGRADVPISLLRARNLKLDGQGKASIMIGQGEEKGEGGLKVDLFRFTDEFEGLVRSCEYVISHAGSGSILTALRMTPPKKLLVVPNESLMDNHQAELANKMSEEGYLMLSNVEDLANTLPSFLNPNPHLDVDVKKEDEERFKLFPQMDRGRFKSILDDTMGYE</sequence>
<evidence type="ECO:0000313" key="14">
    <source>
        <dbReference type="EMBL" id="OBR85678.1"/>
    </source>
</evidence>
<evidence type="ECO:0000256" key="11">
    <source>
        <dbReference type="ARBA" id="ARBA00048184"/>
    </source>
</evidence>
<evidence type="ECO:0000256" key="12">
    <source>
        <dbReference type="RuleBase" id="RU362128"/>
    </source>
</evidence>